<sequence length="384" mass="44754">MRRKYILFWLLVSSTIHFYSQNKQLTFENQVIEHFKKQTWGDIVVTKDTLYRNAFKGTFNVSTSDDYIEFETKHVVIKNPYFSNKYEEAEEDKDYIKNFPRSFSVIYENSLVSLFENGKFACFTLDNFKRDTKFENKLNTKKFKYHWIIGNNLGGLSGNSIFIWDGVQWKKLKSNFPLKNQPKLFEDDKFIVHGDCHGEWGGTVYFFEKATSKTFFTESTCTNSIIKDSRGYNVLAHLGHGLGSSKIKTIKNPTELTLAEPNKIGRTANGQALGYTDKSDAFEKKLDFYGIQIFSSFSYQDKVLYIVHLSDFTFIAEIKNNEIEIVDPLFFSDLYTHDPVTNQYGKYTLMNLDHYGTGLNREISVLIFSKNKITKLDWNENHDD</sequence>
<proteinExistence type="predicted"/>
<accession>A0A923KGU1</accession>
<evidence type="ECO:0000313" key="1">
    <source>
        <dbReference type="EMBL" id="MBC3759066.1"/>
    </source>
</evidence>
<dbReference type="Proteomes" id="UP000656244">
    <property type="component" value="Unassembled WGS sequence"/>
</dbReference>
<dbReference type="AlphaFoldDB" id="A0A923KGU1"/>
<dbReference type="EMBL" id="JACNMF010000003">
    <property type="protein sequence ID" value="MBC3759066.1"/>
    <property type="molecule type" value="Genomic_DNA"/>
</dbReference>
<organism evidence="1 2">
    <name type="scientific">Hyunsoonleella aquatilis</name>
    <dbReference type="NCBI Taxonomy" id="2762758"/>
    <lineage>
        <taxon>Bacteria</taxon>
        <taxon>Pseudomonadati</taxon>
        <taxon>Bacteroidota</taxon>
        <taxon>Flavobacteriia</taxon>
        <taxon>Flavobacteriales</taxon>
        <taxon>Flavobacteriaceae</taxon>
    </lineage>
</organism>
<dbReference type="RefSeq" id="WP_186562526.1">
    <property type="nucleotide sequence ID" value="NZ_JACNMF010000003.1"/>
</dbReference>
<gene>
    <name evidence="1" type="ORF">H7U19_11655</name>
</gene>
<comment type="caution">
    <text evidence="1">The sequence shown here is derived from an EMBL/GenBank/DDBJ whole genome shotgun (WGS) entry which is preliminary data.</text>
</comment>
<protein>
    <submittedName>
        <fullName evidence="1">Uncharacterized protein</fullName>
    </submittedName>
</protein>
<name>A0A923KGU1_9FLAO</name>
<evidence type="ECO:0000313" key="2">
    <source>
        <dbReference type="Proteomes" id="UP000656244"/>
    </source>
</evidence>
<reference evidence="1" key="1">
    <citation type="submission" date="2020-08" db="EMBL/GenBank/DDBJ databases">
        <title>Hyunsoonleella sp. strain SJ7 genome sequencing and assembly.</title>
        <authorList>
            <person name="Kim I."/>
        </authorList>
    </citation>
    <scope>NUCLEOTIDE SEQUENCE</scope>
    <source>
        <strain evidence="1">SJ7</strain>
    </source>
</reference>
<keyword evidence="2" id="KW-1185">Reference proteome</keyword>